<feature type="compositionally biased region" description="Basic residues" evidence="1">
    <location>
        <begin position="82"/>
        <end position="91"/>
    </location>
</feature>
<protein>
    <submittedName>
        <fullName evidence="2">Uncharacterized protein</fullName>
    </submittedName>
</protein>
<dbReference type="EnsemblMetazoa" id="G19007.1">
    <property type="protein sequence ID" value="G19007.1:cds"/>
    <property type="gene ID" value="G19007"/>
</dbReference>
<evidence type="ECO:0000313" key="3">
    <source>
        <dbReference type="Proteomes" id="UP000005408"/>
    </source>
</evidence>
<evidence type="ECO:0000313" key="2">
    <source>
        <dbReference type="EnsemblMetazoa" id="G19007.1:cds"/>
    </source>
</evidence>
<evidence type="ECO:0000256" key="1">
    <source>
        <dbReference type="SAM" id="MobiDB-lite"/>
    </source>
</evidence>
<name>A0A8W8JGX3_MAGGI</name>
<proteinExistence type="predicted"/>
<accession>A0A8W8JGX3</accession>
<keyword evidence="3" id="KW-1185">Reference proteome</keyword>
<feature type="compositionally biased region" description="Basic and acidic residues" evidence="1">
    <location>
        <begin position="92"/>
        <end position="101"/>
    </location>
</feature>
<organism evidence="2 3">
    <name type="scientific">Magallana gigas</name>
    <name type="common">Pacific oyster</name>
    <name type="synonym">Crassostrea gigas</name>
    <dbReference type="NCBI Taxonomy" id="29159"/>
    <lineage>
        <taxon>Eukaryota</taxon>
        <taxon>Metazoa</taxon>
        <taxon>Spiralia</taxon>
        <taxon>Lophotrochozoa</taxon>
        <taxon>Mollusca</taxon>
        <taxon>Bivalvia</taxon>
        <taxon>Autobranchia</taxon>
        <taxon>Pteriomorphia</taxon>
        <taxon>Ostreida</taxon>
        <taxon>Ostreoidea</taxon>
        <taxon>Ostreidae</taxon>
        <taxon>Magallana</taxon>
    </lineage>
</organism>
<reference evidence="2" key="1">
    <citation type="submission" date="2022-08" db="UniProtKB">
        <authorList>
            <consortium name="EnsemblMetazoa"/>
        </authorList>
    </citation>
    <scope>IDENTIFICATION</scope>
    <source>
        <strain evidence="2">05x7-T-G4-1.051#20</strain>
    </source>
</reference>
<feature type="region of interest" description="Disordered" evidence="1">
    <location>
        <begin position="275"/>
        <end position="316"/>
    </location>
</feature>
<feature type="region of interest" description="Disordered" evidence="1">
    <location>
        <begin position="73"/>
        <end position="105"/>
    </location>
</feature>
<feature type="compositionally biased region" description="Basic and acidic residues" evidence="1">
    <location>
        <begin position="275"/>
        <end position="289"/>
    </location>
</feature>
<sequence length="316" mass="36564">MRFQKLSNLWRAVKEILVIWILSILRTLSNPIQIRTFYEMTHDAVMFCPLFDSRVCNIPRNYEVIGVRQNSLGPEGSAQSKKSGKLFKKSRRQSEGREVSRSKRHHDPTRVWPIRYAQQPLEIHGIGFSRNRTERPLKNEQGRPLYHTYKHYVQLPAIPAVPVVPSKDYKSVDAYKQYVENVQNNVLVEGRKTSFPWEKEKSDLSQYGQENRFLQSVINVNQPGDVSDARDNGDVRLENDVMEAQTNRSNLSLNKNEEANTNRSNKSIVVEIKATWKEREKTEENKIQEQGEVPANDSQPAEQESRAQEEQPTVST</sequence>
<dbReference type="Proteomes" id="UP000005408">
    <property type="component" value="Unassembled WGS sequence"/>
</dbReference>
<dbReference type="AlphaFoldDB" id="A0A8W8JGX3"/>